<evidence type="ECO:0000313" key="10">
    <source>
        <dbReference type="Proteomes" id="UP000229641"/>
    </source>
</evidence>
<evidence type="ECO:0000256" key="4">
    <source>
        <dbReference type="ARBA" id="ARBA00022490"/>
    </source>
</evidence>
<gene>
    <name evidence="5" type="primary">recX</name>
    <name evidence="9" type="ORF">COV72_08860</name>
</gene>
<dbReference type="InterPro" id="IPR053926">
    <property type="entry name" value="RecX_HTH_1st"/>
</dbReference>
<dbReference type="AlphaFoldDB" id="A0A2H0LVF6"/>
<name>A0A2H0LVF6_9BACT</name>
<organism evidence="9 10">
    <name type="scientific">Candidatus Ghiorseimicrobium undicola</name>
    <dbReference type="NCBI Taxonomy" id="1974746"/>
    <lineage>
        <taxon>Bacteria</taxon>
        <taxon>Pseudomonadati</taxon>
        <taxon>Candidatus Omnitrophota</taxon>
        <taxon>Candidatus Ghiorseimicrobium</taxon>
    </lineage>
</organism>
<dbReference type="GO" id="GO:0005737">
    <property type="term" value="C:cytoplasm"/>
    <property type="evidence" value="ECO:0007669"/>
    <property type="project" value="UniProtKB-SubCell"/>
</dbReference>
<dbReference type="Pfam" id="PF21982">
    <property type="entry name" value="RecX_HTH1"/>
    <property type="match status" value="1"/>
</dbReference>
<proteinExistence type="inferred from homology"/>
<dbReference type="InterPro" id="IPR003783">
    <property type="entry name" value="Regulatory_RecX"/>
</dbReference>
<evidence type="ECO:0000256" key="5">
    <source>
        <dbReference type="HAMAP-Rule" id="MF_01114"/>
    </source>
</evidence>
<dbReference type="Proteomes" id="UP000229641">
    <property type="component" value="Unassembled WGS sequence"/>
</dbReference>
<accession>A0A2H0LVF6</accession>
<dbReference type="Gene3D" id="1.10.10.10">
    <property type="entry name" value="Winged helix-like DNA-binding domain superfamily/Winged helix DNA-binding domain"/>
    <property type="match status" value="3"/>
</dbReference>
<dbReference type="Pfam" id="PF02631">
    <property type="entry name" value="RecX_HTH2"/>
    <property type="match status" value="1"/>
</dbReference>
<dbReference type="PANTHER" id="PTHR33602">
    <property type="entry name" value="REGULATORY PROTEIN RECX FAMILY PROTEIN"/>
    <property type="match status" value="1"/>
</dbReference>
<feature type="domain" description="RecX second three-helical" evidence="6">
    <location>
        <begin position="56"/>
        <end position="95"/>
    </location>
</feature>
<comment type="function">
    <text evidence="5">Modulates RecA activity.</text>
</comment>
<evidence type="ECO:0000259" key="7">
    <source>
        <dbReference type="Pfam" id="PF21981"/>
    </source>
</evidence>
<sequence>MPRDKELNKARSYALRLLKIRQRSEEELRFRLRQKRFTPDTINFLIANLKDAGFVDDLRFAFAWAKEKINKPLGFKRIVFELKQKNIKEPIIEEVVSRIKNAYSEHEAIKNIISSKFDNTVNKTEGKFNSKARNRIFGFLLRRGFSPEAISEVLNKL</sequence>
<evidence type="ECO:0000256" key="3">
    <source>
        <dbReference type="ARBA" id="ARBA00018111"/>
    </source>
</evidence>
<keyword evidence="4 5" id="KW-0963">Cytoplasm</keyword>
<evidence type="ECO:0000256" key="2">
    <source>
        <dbReference type="ARBA" id="ARBA00009695"/>
    </source>
</evidence>
<dbReference type="EMBL" id="PCWA01000109">
    <property type="protein sequence ID" value="PIQ88403.1"/>
    <property type="molecule type" value="Genomic_DNA"/>
</dbReference>
<comment type="subcellular location">
    <subcellularLocation>
        <location evidence="1 5">Cytoplasm</location>
    </subcellularLocation>
</comment>
<protein>
    <recommendedName>
        <fullName evidence="3 5">Regulatory protein RecX</fullName>
    </recommendedName>
</protein>
<evidence type="ECO:0000259" key="8">
    <source>
        <dbReference type="Pfam" id="PF21982"/>
    </source>
</evidence>
<dbReference type="InterPro" id="IPR053925">
    <property type="entry name" value="RecX_HTH_3rd"/>
</dbReference>
<dbReference type="InterPro" id="IPR036388">
    <property type="entry name" value="WH-like_DNA-bd_sf"/>
</dbReference>
<evidence type="ECO:0000313" key="9">
    <source>
        <dbReference type="EMBL" id="PIQ88403.1"/>
    </source>
</evidence>
<dbReference type="PANTHER" id="PTHR33602:SF1">
    <property type="entry name" value="REGULATORY PROTEIN RECX FAMILY PROTEIN"/>
    <property type="match status" value="1"/>
</dbReference>
<dbReference type="InterPro" id="IPR053924">
    <property type="entry name" value="RecX_HTH_2nd"/>
</dbReference>
<evidence type="ECO:0000256" key="1">
    <source>
        <dbReference type="ARBA" id="ARBA00004496"/>
    </source>
</evidence>
<dbReference type="GO" id="GO:0006282">
    <property type="term" value="P:regulation of DNA repair"/>
    <property type="evidence" value="ECO:0007669"/>
    <property type="project" value="UniProtKB-UniRule"/>
</dbReference>
<feature type="domain" description="RecX first three-helical" evidence="8">
    <location>
        <begin position="10"/>
        <end position="46"/>
    </location>
</feature>
<feature type="domain" description="RecX third three-helical" evidence="7">
    <location>
        <begin position="129"/>
        <end position="154"/>
    </location>
</feature>
<comment type="similarity">
    <text evidence="2 5">Belongs to the RecX family.</text>
</comment>
<dbReference type="HAMAP" id="MF_01114">
    <property type="entry name" value="RecX"/>
    <property type="match status" value="1"/>
</dbReference>
<evidence type="ECO:0000259" key="6">
    <source>
        <dbReference type="Pfam" id="PF02631"/>
    </source>
</evidence>
<dbReference type="Pfam" id="PF21981">
    <property type="entry name" value="RecX_HTH3"/>
    <property type="match status" value="1"/>
</dbReference>
<reference evidence="9 10" key="1">
    <citation type="submission" date="2017-09" db="EMBL/GenBank/DDBJ databases">
        <title>Depth-based differentiation of microbial function through sediment-hosted aquifers and enrichment of novel symbionts in the deep terrestrial subsurface.</title>
        <authorList>
            <person name="Probst A.J."/>
            <person name="Ladd B."/>
            <person name="Jarett J.K."/>
            <person name="Geller-Mcgrath D.E."/>
            <person name="Sieber C.M."/>
            <person name="Emerson J.B."/>
            <person name="Anantharaman K."/>
            <person name="Thomas B.C."/>
            <person name="Malmstrom R."/>
            <person name="Stieglmeier M."/>
            <person name="Klingl A."/>
            <person name="Woyke T."/>
            <person name="Ryan C.M."/>
            <person name="Banfield J.F."/>
        </authorList>
    </citation>
    <scope>NUCLEOTIDE SEQUENCE [LARGE SCALE GENOMIC DNA]</scope>
    <source>
        <strain evidence="9">CG11_big_fil_rev_8_21_14_0_20_42_13</strain>
    </source>
</reference>
<comment type="caution">
    <text evidence="9">The sequence shown here is derived from an EMBL/GenBank/DDBJ whole genome shotgun (WGS) entry which is preliminary data.</text>
</comment>